<dbReference type="Proteomes" id="UP000016927">
    <property type="component" value="Unassembled WGS sequence"/>
</dbReference>
<evidence type="ECO:0000313" key="1">
    <source>
        <dbReference type="EMBL" id="EOB12672.1"/>
    </source>
</evidence>
<proteinExistence type="predicted"/>
<dbReference type="OMA" id="CNTEING"/>
<gene>
    <name evidence="1" type="ORF">NBO_384g0002</name>
</gene>
<dbReference type="HOGENOM" id="CLU_1787353_0_0_1"/>
<dbReference type="VEuPathDB" id="MicrosporidiaDB:NBO_384g0002"/>
<organism evidence="1 2">
    <name type="scientific">Nosema bombycis (strain CQ1 / CVCC 102059)</name>
    <name type="common">Microsporidian parasite</name>
    <name type="synonym">Pebrine of silkworm</name>
    <dbReference type="NCBI Taxonomy" id="578461"/>
    <lineage>
        <taxon>Eukaryota</taxon>
        <taxon>Fungi</taxon>
        <taxon>Fungi incertae sedis</taxon>
        <taxon>Microsporidia</taxon>
        <taxon>Nosematidae</taxon>
        <taxon>Nosema</taxon>
    </lineage>
</organism>
<dbReference type="OrthoDB" id="124041at2759"/>
<sequence>MKNNQISFSDWYKSNSSPLGLFSTSKRSYTPSISHNLKVPRSSEIPTYQQFLEIHKLFLEYVPNSNDPNAFMQILFKIELTGAKVFIDKKEFIIVEERKNSIKTISEDGRLRTHIKGGLKMIFEHNKVKYCILGKHLKLNRFFKK</sequence>
<protein>
    <submittedName>
        <fullName evidence="1">Ribonuclease p subunit</fullName>
    </submittedName>
</protein>
<name>R0KR31_NOSB1</name>
<reference evidence="1 2" key="1">
    <citation type="journal article" date="2013" name="BMC Genomics">
        <title>Comparative genomics of parasitic silkworm microsporidia reveal an association between genome expansion and host adaptation.</title>
        <authorList>
            <person name="Pan G."/>
            <person name="Xu J."/>
            <person name="Li T."/>
            <person name="Xia Q."/>
            <person name="Liu S.L."/>
            <person name="Zhang G."/>
            <person name="Li S."/>
            <person name="Li C."/>
            <person name="Liu H."/>
            <person name="Yang L."/>
            <person name="Liu T."/>
            <person name="Zhang X."/>
            <person name="Wu Z."/>
            <person name="Fan W."/>
            <person name="Dang X."/>
            <person name="Xiang H."/>
            <person name="Tao M."/>
            <person name="Li Y."/>
            <person name="Hu J."/>
            <person name="Li Z."/>
            <person name="Lin L."/>
            <person name="Luo J."/>
            <person name="Geng L."/>
            <person name="Wang L."/>
            <person name="Long M."/>
            <person name="Wan Y."/>
            <person name="He N."/>
            <person name="Zhang Z."/>
            <person name="Lu C."/>
            <person name="Keeling P.J."/>
            <person name="Wang J."/>
            <person name="Xiang Z."/>
            <person name="Zhou Z."/>
        </authorList>
    </citation>
    <scope>NUCLEOTIDE SEQUENCE [LARGE SCALE GENOMIC DNA]</scope>
    <source>
        <strain evidence="2">CQ1 / CVCC 102059</strain>
    </source>
</reference>
<keyword evidence="2" id="KW-1185">Reference proteome</keyword>
<dbReference type="AlphaFoldDB" id="R0KR31"/>
<dbReference type="EMBL" id="KB909292">
    <property type="protein sequence ID" value="EOB12672.1"/>
    <property type="molecule type" value="Genomic_DNA"/>
</dbReference>
<accession>R0KR31</accession>
<evidence type="ECO:0000313" key="2">
    <source>
        <dbReference type="Proteomes" id="UP000016927"/>
    </source>
</evidence>